<sequence length="579" mass="66849">MSPHVSEFFGVFLIYTKIIEKSRLFGNCPFHWNSKTERMTMDLKFFSYYKFWFRIATTFADITILLLLLLWQYFIKRRHDILPFGVISFYGAAIVIVIGVVVMILPTLVLWNVFVIQEIERSFNMFIRLSSVCPSKENGSEITSTINQIAVFVAQLYTKLPIMVTIIFISVNLDPFYYVIPPVSFSLRGCIIIFLRFVLFLIAGIEACRLAVIAIFLALFQVNVVKREMHMCRNIAGRSNLGGMLFYRQFAILYNFRRLWATGMLTLITTVGFMLQYFGHGQCPRACKRAMSNSVQWGNVVFNSHGITFPHFYFGHFCTFWTPQYWCPKSLLDNVLSRVMFNYATITMFGIVPVAAYWVVPYVAVIVGITVQQIVDIAAETFQQFDENLKIMRRNCTSRRSILYRRLRSLPILGLCIILGGRSYPIRKDFKVEYRSACSNAQENPPEVEGTVKTLSGEILTSRVVVQRLKILGGQCPILLITLAFYEKIQHRGLPPPIVKVRKRKVITAMVRKVKIMTSKKNPHPKRDMASRVNVSKYTVSPILKRFDLVKRNKHRFRDATISCTTRKSSPTLERSNKR</sequence>
<dbReference type="EMBL" id="LNIX01000029">
    <property type="protein sequence ID" value="OXA41641.1"/>
    <property type="molecule type" value="Genomic_DNA"/>
</dbReference>
<feature type="transmembrane region" description="Helical" evidence="1">
    <location>
        <begin position="51"/>
        <end position="74"/>
    </location>
</feature>
<reference evidence="2 3" key="1">
    <citation type="submission" date="2015-12" db="EMBL/GenBank/DDBJ databases">
        <title>The genome of Folsomia candida.</title>
        <authorList>
            <person name="Faddeeva A."/>
            <person name="Derks M.F."/>
            <person name="Anvar Y."/>
            <person name="Smit S."/>
            <person name="Van Straalen N."/>
            <person name="Roelofs D."/>
        </authorList>
    </citation>
    <scope>NUCLEOTIDE SEQUENCE [LARGE SCALE GENOMIC DNA]</scope>
    <source>
        <strain evidence="2 3">VU population</strain>
        <tissue evidence="2">Whole body</tissue>
    </source>
</reference>
<feature type="transmembrane region" description="Helical" evidence="1">
    <location>
        <begin position="403"/>
        <end position="421"/>
    </location>
</feature>
<comment type="caution">
    <text evidence="2">The sequence shown here is derived from an EMBL/GenBank/DDBJ whole genome shotgun (WGS) entry which is preliminary data.</text>
</comment>
<keyword evidence="1" id="KW-1133">Transmembrane helix</keyword>
<keyword evidence="1" id="KW-0472">Membrane</keyword>
<evidence type="ECO:0000313" key="2">
    <source>
        <dbReference type="EMBL" id="OXA41641.1"/>
    </source>
</evidence>
<evidence type="ECO:0000256" key="1">
    <source>
        <dbReference type="SAM" id="Phobius"/>
    </source>
</evidence>
<feature type="transmembrane region" description="Helical" evidence="1">
    <location>
        <begin position="339"/>
        <end position="356"/>
    </location>
</feature>
<evidence type="ECO:0000313" key="3">
    <source>
        <dbReference type="Proteomes" id="UP000198287"/>
    </source>
</evidence>
<gene>
    <name evidence="2" type="ORF">Fcan01_23809</name>
</gene>
<proteinExistence type="predicted"/>
<feature type="transmembrane region" description="Helical" evidence="1">
    <location>
        <begin position="81"/>
        <end position="105"/>
    </location>
</feature>
<protein>
    <submittedName>
        <fullName evidence="2">Uncharacterized protein</fullName>
    </submittedName>
</protein>
<keyword evidence="3" id="KW-1185">Reference proteome</keyword>
<dbReference type="AlphaFoldDB" id="A0A226DAK4"/>
<feature type="transmembrane region" description="Helical" evidence="1">
    <location>
        <begin position="259"/>
        <end position="279"/>
    </location>
</feature>
<feature type="transmembrane region" description="Helical" evidence="1">
    <location>
        <begin position="192"/>
        <end position="220"/>
    </location>
</feature>
<feature type="transmembrane region" description="Helical" evidence="1">
    <location>
        <begin position="160"/>
        <end position="180"/>
    </location>
</feature>
<dbReference type="Proteomes" id="UP000198287">
    <property type="component" value="Unassembled WGS sequence"/>
</dbReference>
<accession>A0A226DAK4</accession>
<organism evidence="2 3">
    <name type="scientific">Folsomia candida</name>
    <name type="common">Springtail</name>
    <dbReference type="NCBI Taxonomy" id="158441"/>
    <lineage>
        <taxon>Eukaryota</taxon>
        <taxon>Metazoa</taxon>
        <taxon>Ecdysozoa</taxon>
        <taxon>Arthropoda</taxon>
        <taxon>Hexapoda</taxon>
        <taxon>Collembola</taxon>
        <taxon>Entomobryomorpha</taxon>
        <taxon>Isotomoidea</taxon>
        <taxon>Isotomidae</taxon>
        <taxon>Proisotominae</taxon>
        <taxon>Folsomia</taxon>
    </lineage>
</organism>
<keyword evidence="1" id="KW-0812">Transmembrane</keyword>
<name>A0A226DAK4_FOLCA</name>